<feature type="compositionally biased region" description="Basic and acidic residues" evidence="1">
    <location>
        <begin position="1"/>
        <end position="10"/>
    </location>
</feature>
<dbReference type="InterPro" id="IPR025194">
    <property type="entry name" value="RodZ-like_C"/>
</dbReference>
<gene>
    <name evidence="4" type="ORF">P4826_00100</name>
</gene>
<reference evidence="4 5" key="1">
    <citation type="submission" date="2023-03" db="EMBL/GenBank/DDBJ databases">
        <title>Diaphorobacter basophil sp. nov., isolated from a sewage-treatment plant.</title>
        <authorList>
            <person name="Yang K."/>
        </authorList>
    </citation>
    <scope>NUCLEOTIDE SEQUENCE [LARGE SCALE GENOMIC DNA]</scope>
    <source>
        <strain evidence="4 5">Y-1</strain>
    </source>
</reference>
<accession>A0ABZ0J532</accession>
<keyword evidence="5" id="KW-1185">Reference proteome</keyword>
<proteinExistence type="predicted"/>
<evidence type="ECO:0000256" key="2">
    <source>
        <dbReference type="SAM" id="Phobius"/>
    </source>
</evidence>
<dbReference type="PANTHER" id="PTHR34475:SF1">
    <property type="entry name" value="CYTOSKELETON PROTEIN RODZ"/>
    <property type="match status" value="1"/>
</dbReference>
<dbReference type="Proteomes" id="UP001303211">
    <property type="component" value="Chromosome"/>
</dbReference>
<dbReference type="RefSeq" id="WP_317702038.1">
    <property type="nucleotide sequence ID" value="NZ_CP136921.1"/>
</dbReference>
<organism evidence="4 5">
    <name type="scientific">Diaphorobacter limosus</name>
    <dbReference type="NCBI Taxonomy" id="3036128"/>
    <lineage>
        <taxon>Bacteria</taxon>
        <taxon>Pseudomonadati</taxon>
        <taxon>Pseudomonadota</taxon>
        <taxon>Betaproteobacteria</taxon>
        <taxon>Burkholderiales</taxon>
        <taxon>Comamonadaceae</taxon>
        <taxon>Diaphorobacter</taxon>
    </lineage>
</organism>
<dbReference type="Pfam" id="PF13464">
    <property type="entry name" value="RodZ_C"/>
    <property type="match status" value="1"/>
</dbReference>
<dbReference type="Gene3D" id="1.10.260.40">
    <property type="entry name" value="lambda repressor-like DNA-binding domains"/>
    <property type="match status" value="1"/>
</dbReference>
<dbReference type="PANTHER" id="PTHR34475">
    <property type="match status" value="1"/>
</dbReference>
<protein>
    <submittedName>
        <fullName evidence="4">Helix-turn-helix domain-containing protein</fullName>
    </submittedName>
</protein>
<feature type="region of interest" description="Disordered" evidence="1">
    <location>
        <begin position="1"/>
        <end position="21"/>
    </location>
</feature>
<sequence length="297" mass="30464">MSESIGEHNADQSVPAPAPNAGGVSAGTWLRQVRESAGLHIDVLAGALKVPVAKLQALEADDYAAFPDAVFMRALASSMCRALKVDAAPVLALLPQGAPIHLPPDRAINASFKDSGRRLGKGGSIERPKSRAMGLAVVALLLGALAVAFLPLGGDGKQDQPALAMTPAPQAPAAPVVAAQEREAVVPAAEPTGAAPEAQPADGTPVAQEPAAAVATAAVQGALVIRAHKESWVQVRDAGGRVLLQKALAAGESYSAEGSPPWRVVIGRADATEVIVRDQPMDLKAVSRENVARFEVK</sequence>
<feature type="domain" description="Cytoskeleton protein RodZ-like C-terminal" evidence="3">
    <location>
        <begin position="224"/>
        <end position="295"/>
    </location>
</feature>
<keyword evidence="2" id="KW-0472">Membrane</keyword>
<evidence type="ECO:0000313" key="5">
    <source>
        <dbReference type="Proteomes" id="UP001303211"/>
    </source>
</evidence>
<evidence type="ECO:0000313" key="4">
    <source>
        <dbReference type="EMBL" id="WOO32582.1"/>
    </source>
</evidence>
<evidence type="ECO:0000259" key="3">
    <source>
        <dbReference type="Pfam" id="PF13464"/>
    </source>
</evidence>
<feature type="transmembrane region" description="Helical" evidence="2">
    <location>
        <begin position="132"/>
        <end position="152"/>
    </location>
</feature>
<evidence type="ECO:0000256" key="1">
    <source>
        <dbReference type="SAM" id="MobiDB-lite"/>
    </source>
</evidence>
<keyword evidence="2" id="KW-1133">Transmembrane helix</keyword>
<keyword evidence="2" id="KW-0812">Transmembrane</keyword>
<dbReference type="EMBL" id="CP136921">
    <property type="protein sequence ID" value="WOO32582.1"/>
    <property type="molecule type" value="Genomic_DNA"/>
</dbReference>
<name>A0ABZ0J532_9BURK</name>
<dbReference type="InterPro" id="IPR050400">
    <property type="entry name" value="Bact_Cytoskel_RodZ"/>
</dbReference>
<dbReference type="InterPro" id="IPR010982">
    <property type="entry name" value="Lambda_DNA-bd_dom_sf"/>
</dbReference>
<feature type="region of interest" description="Disordered" evidence="1">
    <location>
        <begin position="174"/>
        <end position="209"/>
    </location>
</feature>
<dbReference type="Pfam" id="PF13413">
    <property type="entry name" value="HTH_25"/>
    <property type="match status" value="1"/>
</dbReference>